<evidence type="ECO:0000256" key="1">
    <source>
        <dbReference type="SAM" id="Phobius"/>
    </source>
</evidence>
<proteinExistence type="predicted"/>
<protein>
    <submittedName>
        <fullName evidence="2">Uncharacterized protein</fullName>
    </submittedName>
</protein>
<accession>A0ABD5X867</accession>
<dbReference type="RefSeq" id="WP_267637896.1">
    <property type="nucleotide sequence ID" value="NZ_JAODIY010000011.1"/>
</dbReference>
<gene>
    <name evidence="2" type="ORF">ACFQJ7_15820</name>
</gene>
<sequence length="113" mass="12301">MKYIPASTIAQLLPARTIEIVTLAFAGGSAVVGLFITFLAIRALRRHQSRQMLLLSVGMVLLFGAAYLVAMVGTVLIHVRVLTLPQQNYVRLLVRALQFVGLVAIASSLVLRE</sequence>
<comment type="caution">
    <text evidence="2">The sequence shown here is derived from an EMBL/GenBank/DDBJ whole genome shotgun (WGS) entry which is preliminary data.</text>
</comment>
<keyword evidence="1" id="KW-1133">Transmembrane helix</keyword>
<dbReference type="AlphaFoldDB" id="A0ABD5X867"/>
<evidence type="ECO:0000313" key="2">
    <source>
        <dbReference type="EMBL" id="MFC7127466.1"/>
    </source>
</evidence>
<dbReference type="Proteomes" id="UP001596414">
    <property type="component" value="Unassembled WGS sequence"/>
</dbReference>
<dbReference type="EMBL" id="JBHSZQ010000050">
    <property type="protein sequence ID" value="MFC7127466.1"/>
    <property type="molecule type" value="Genomic_DNA"/>
</dbReference>
<keyword evidence="1" id="KW-0812">Transmembrane</keyword>
<keyword evidence="1" id="KW-0472">Membrane</keyword>
<feature type="transmembrane region" description="Helical" evidence="1">
    <location>
        <begin position="89"/>
        <end position="111"/>
    </location>
</feature>
<feature type="transmembrane region" description="Helical" evidence="1">
    <location>
        <begin position="20"/>
        <end position="41"/>
    </location>
</feature>
<organism evidence="2 3">
    <name type="scientific">Halovenus rubra</name>
    <dbReference type="NCBI Taxonomy" id="869890"/>
    <lineage>
        <taxon>Archaea</taxon>
        <taxon>Methanobacteriati</taxon>
        <taxon>Methanobacteriota</taxon>
        <taxon>Stenosarchaea group</taxon>
        <taxon>Halobacteria</taxon>
        <taxon>Halobacteriales</taxon>
        <taxon>Haloarculaceae</taxon>
        <taxon>Halovenus</taxon>
    </lineage>
</organism>
<reference evidence="2 3" key="1">
    <citation type="journal article" date="2014" name="Int. J. Syst. Evol. Microbiol.">
        <title>Complete genome sequence of Corynebacterium casei LMG S-19264T (=DSM 44701T), isolated from a smear-ripened cheese.</title>
        <authorList>
            <consortium name="US DOE Joint Genome Institute (JGI-PGF)"/>
            <person name="Walter F."/>
            <person name="Albersmeier A."/>
            <person name="Kalinowski J."/>
            <person name="Ruckert C."/>
        </authorList>
    </citation>
    <scope>NUCLEOTIDE SEQUENCE [LARGE SCALE GENOMIC DNA]</scope>
    <source>
        <strain evidence="2 3">CGMCC 4.7215</strain>
    </source>
</reference>
<feature type="transmembrane region" description="Helical" evidence="1">
    <location>
        <begin position="53"/>
        <end position="77"/>
    </location>
</feature>
<name>A0ABD5X867_9EURY</name>
<evidence type="ECO:0000313" key="3">
    <source>
        <dbReference type="Proteomes" id="UP001596414"/>
    </source>
</evidence>